<dbReference type="SUPFAM" id="SSF53850">
    <property type="entry name" value="Periplasmic binding protein-like II"/>
    <property type="match status" value="1"/>
</dbReference>
<dbReference type="EMBL" id="CP025611">
    <property type="protein sequence ID" value="AUN29603.1"/>
    <property type="molecule type" value="Genomic_DNA"/>
</dbReference>
<dbReference type="PIRSF" id="PIRSF002741">
    <property type="entry name" value="MppA"/>
    <property type="match status" value="1"/>
</dbReference>
<dbReference type="GO" id="GO:1904680">
    <property type="term" value="F:peptide transmembrane transporter activity"/>
    <property type="evidence" value="ECO:0007669"/>
    <property type="project" value="TreeGrafter"/>
</dbReference>
<keyword evidence="4" id="KW-0732">Signal</keyword>
<dbReference type="Proteomes" id="UP000234752">
    <property type="component" value="Chromosome eg_1"/>
</dbReference>
<evidence type="ECO:0000256" key="3">
    <source>
        <dbReference type="ARBA" id="ARBA00022448"/>
    </source>
</evidence>
<evidence type="ECO:0000313" key="6">
    <source>
        <dbReference type="EMBL" id="AUN29603.1"/>
    </source>
</evidence>
<evidence type="ECO:0000256" key="4">
    <source>
        <dbReference type="ARBA" id="ARBA00022729"/>
    </source>
</evidence>
<comment type="subcellular location">
    <subcellularLocation>
        <location evidence="1">Periplasm</location>
    </subcellularLocation>
</comment>
<dbReference type="InterPro" id="IPR000914">
    <property type="entry name" value="SBP_5_dom"/>
</dbReference>
<dbReference type="GO" id="GO:0030288">
    <property type="term" value="C:outer membrane-bounded periplasmic space"/>
    <property type="evidence" value="ECO:0007669"/>
    <property type="project" value="UniProtKB-ARBA"/>
</dbReference>
<dbReference type="AlphaFoldDB" id="A0A2K9N8Y3"/>
<feature type="domain" description="Solute-binding protein family 5" evidence="5">
    <location>
        <begin position="74"/>
        <end position="434"/>
    </location>
</feature>
<dbReference type="KEGG" id="ncb:C0V82_04715"/>
<dbReference type="PANTHER" id="PTHR30290">
    <property type="entry name" value="PERIPLASMIC BINDING COMPONENT OF ABC TRANSPORTER"/>
    <property type="match status" value="1"/>
</dbReference>
<evidence type="ECO:0000313" key="7">
    <source>
        <dbReference type="Proteomes" id="UP000234752"/>
    </source>
</evidence>
<evidence type="ECO:0000256" key="2">
    <source>
        <dbReference type="ARBA" id="ARBA00005695"/>
    </source>
</evidence>
<dbReference type="GO" id="GO:0015833">
    <property type="term" value="P:peptide transport"/>
    <property type="evidence" value="ECO:0007669"/>
    <property type="project" value="TreeGrafter"/>
</dbReference>
<keyword evidence="7" id="KW-1185">Reference proteome</keyword>
<reference evidence="6 7" key="1">
    <citation type="submission" date="2017-12" db="EMBL/GenBank/DDBJ databases">
        <title>Genomes of bacteria within cyanobacterial aggregates.</title>
        <authorList>
            <person name="Cai H."/>
        </authorList>
    </citation>
    <scope>NUCLEOTIDE SEQUENCE [LARGE SCALE GENOMIC DNA]</scope>
    <source>
        <strain evidence="6 7">TH16</strain>
    </source>
</reference>
<gene>
    <name evidence="6" type="ORF">C0V82_04715</name>
</gene>
<organism evidence="6 7">
    <name type="scientific">Niveispirillum cyanobacteriorum</name>
    <dbReference type="NCBI Taxonomy" id="1612173"/>
    <lineage>
        <taxon>Bacteria</taxon>
        <taxon>Pseudomonadati</taxon>
        <taxon>Pseudomonadota</taxon>
        <taxon>Alphaproteobacteria</taxon>
        <taxon>Rhodospirillales</taxon>
        <taxon>Azospirillaceae</taxon>
        <taxon>Niveispirillum</taxon>
    </lineage>
</organism>
<name>A0A2K9N8Y3_9PROT</name>
<comment type="similarity">
    <text evidence="2">Belongs to the bacterial solute-binding protein 5 family.</text>
</comment>
<dbReference type="InterPro" id="IPR030678">
    <property type="entry name" value="Peptide/Ni-bd"/>
</dbReference>
<evidence type="ECO:0000256" key="1">
    <source>
        <dbReference type="ARBA" id="ARBA00004418"/>
    </source>
</evidence>
<dbReference type="PANTHER" id="PTHR30290:SF10">
    <property type="entry name" value="PERIPLASMIC OLIGOPEPTIDE-BINDING PROTEIN-RELATED"/>
    <property type="match status" value="1"/>
</dbReference>
<dbReference type="Pfam" id="PF00496">
    <property type="entry name" value="SBP_bac_5"/>
    <property type="match status" value="1"/>
</dbReference>
<dbReference type="Gene3D" id="3.40.190.10">
    <property type="entry name" value="Periplasmic binding protein-like II"/>
    <property type="match status" value="1"/>
</dbReference>
<dbReference type="GO" id="GO:0043190">
    <property type="term" value="C:ATP-binding cassette (ABC) transporter complex"/>
    <property type="evidence" value="ECO:0007669"/>
    <property type="project" value="InterPro"/>
</dbReference>
<dbReference type="InterPro" id="IPR039424">
    <property type="entry name" value="SBP_5"/>
</dbReference>
<accession>A0A2K9N8Y3</accession>
<dbReference type="Gene3D" id="3.10.105.10">
    <property type="entry name" value="Dipeptide-binding Protein, Domain 3"/>
    <property type="match status" value="1"/>
</dbReference>
<protein>
    <recommendedName>
        <fullName evidence="5">Solute-binding protein family 5 domain-containing protein</fullName>
    </recommendedName>
</protein>
<proteinExistence type="inferred from homology"/>
<keyword evidence="3" id="KW-0813">Transport</keyword>
<evidence type="ECO:0000259" key="5">
    <source>
        <dbReference type="Pfam" id="PF00496"/>
    </source>
</evidence>
<sequence>MIWRGLGSFVLLTALTLGGGDSVYGTDAPAQVLRVGLDMVAASADPHRLYSVDSRNLAFHIFEPLILPDDGLGIVPWLATGWEMEGERTWVVRLRPDVRFHDGKLLSPHDVAFTFCRLDSMGNGPLAGLIAGVEQAVARDAHTLVITTRGTMPLLPHVLTLLPIIPAPDGWKGTYQPRGCAGTADGLAALSEQRFADGKVPGTGPYRLASFRSGSSADLVRTDTYWRARPHWDRVQQVILGSGVARARALVSGEVDIINQVVPESLDFLSTRPDIKVVDSKPLRILMLTVNLAGPLADVNIRRALAIAIDRAALSKRIAPGSAEPADQMAPPGIPGYTPAASIPFDQAEARRLLAQAGVQEGLRLRLITIEPFARVAEGVARYLLAIGVQLDIRYASVGDALPLLRDRDYDLFLGSRVPFTGEMGYSNWELLHTPQPEIKAGSQNDSGYSNPELDQILSQAMVEADASRRADLLQQVAVIASRDLPFIPLLRTTRRWAMHADLRFDGRVDGNTLATLITPASASTQ</sequence>